<evidence type="ECO:0000313" key="13">
    <source>
        <dbReference type="Proteomes" id="UP000759131"/>
    </source>
</evidence>
<evidence type="ECO:0000256" key="3">
    <source>
        <dbReference type="ARBA" id="ARBA00009785"/>
    </source>
</evidence>
<dbReference type="GO" id="GO:0003779">
    <property type="term" value="F:actin binding"/>
    <property type="evidence" value="ECO:0007669"/>
    <property type="project" value="UniProtKB-KW"/>
</dbReference>
<evidence type="ECO:0000256" key="2">
    <source>
        <dbReference type="ARBA" id="ARBA00004510"/>
    </source>
</evidence>
<dbReference type="InterPro" id="IPR038023">
    <property type="entry name" value="VASP_sf"/>
</dbReference>
<dbReference type="SUPFAM" id="SSF50729">
    <property type="entry name" value="PH domain-like"/>
    <property type="match status" value="1"/>
</dbReference>
<evidence type="ECO:0000256" key="5">
    <source>
        <dbReference type="ARBA" id="ARBA00022553"/>
    </source>
</evidence>
<dbReference type="AlphaFoldDB" id="A0A7R9L0V8"/>
<keyword evidence="5" id="KW-0597">Phosphoprotein</keyword>
<dbReference type="GO" id="GO:0030027">
    <property type="term" value="C:lamellipodium"/>
    <property type="evidence" value="ECO:0007669"/>
    <property type="project" value="UniProtKB-SubCell"/>
</dbReference>
<dbReference type="PANTHER" id="PTHR11202">
    <property type="entry name" value="SPROUTY-RELATED, EVH1 DOMAIN-CONTAINING PROTEIN FAMILY MEMBER"/>
    <property type="match status" value="1"/>
</dbReference>
<keyword evidence="13" id="KW-1185">Reference proteome</keyword>
<dbReference type="EMBL" id="CAJPIZ010011885">
    <property type="protein sequence ID" value="CAG2113402.1"/>
    <property type="molecule type" value="Genomic_DNA"/>
</dbReference>
<dbReference type="GO" id="GO:0005856">
    <property type="term" value="C:cytoskeleton"/>
    <property type="evidence" value="ECO:0007669"/>
    <property type="project" value="UniProtKB-SubCell"/>
</dbReference>
<keyword evidence="6" id="KW-0729">SH3-binding</keyword>
<gene>
    <name evidence="12" type="ORF">OSB1V03_LOCUS13371</name>
</gene>
<keyword evidence="4" id="KW-0963">Cytoplasm</keyword>
<feature type="compositionally biased region" description="Low complexity" evidence="10">
    <location>
        <begin position="193"/>
        <end position="219"/>
    </location>
</feature>
<dbReference type="GO" id="GO:0005829">
    <property type="term" value="C:cytosol"/>
    <property type="evidence" value="ECO:0007669"/>
    <property type="project" value="UniProtKB-ARBA"/>
</dbReference>
<evidence type="ECO:0000256" key="8">
    <source>
        <dbReference type="ARBA" id="ARBA00023212"/>
    </source>
</evidence>
<dbReference type="InterPro" id="IPR000697">
    <property type="entry name" value="WH1/EVH1_dom"/>
</dbReference>
<keyword evidence="9" id="KW-0966">Cell projection</keyword>
<dbReference type="InterPro" id="IPR011993">
    <property type="entry name" value="PH-like_dom_sf"/>
</dbReference>
<organism evidence="12">
    <name type="scientific">Medioppia subpectinata</name>
    <dbReference type="NCBI Taxonomy" id="1979941"/>
    <lineage>
        <taxon>Eukaryota</taxon>
        <taxon>Metazoa</taxon>
        <taxon>Ecdysozoa</taxon>
        <taxon>Arthropoda</taxon>
        <taxon>Chelicerata</taxon>
        <taxon>Arachnida</taxon>
        <taxon>Acari</taxon>
        <taxon>Acariformes</taxon>
        <taxon>Sarcoptiformes</taxon>
        <taxon>Oribatida</taxon>
        <taxon>Brachypylina</taxon>
        <taxon>Oppioidea</taxon>
        <taxon>Oppiidae</taxon>
        <taxon>Medioppia</taxon>
    </lineage>
</organism>
<feature type="compositionally biased region" description="Pro residues" evidence="10">
    <location>
        <begin position="254"/>
        <end position="298"/>
    </location>
</feature>
<accession>A0A7R9L0V8</accession>
<reference evidence="12" key="1">
    <citation type="submission" date="2020-11" db="EMBL/GenBank/DDBJ databases">
        <authorList>
            <person name="Tran Van P."/>
        </authorList>
    </citation>
    <scope>NUCLEOTIDE SEQUENCE</scope>
</reference>
<evidence type="ECO:0000313" key="12">
    <source>
        <dbReference type="EMBL" id="CAD7632972.1"/>
    </source>
</evidence>
<dbReference type="FunFam" id="2.30.29.30:FF:000047">
    <property type="entry name" value="vasodilator-stimulated phosphoprotein isoform X2"/>
    <property type="match status" value="1"/>
</dbReference>
<dbReference type="Pfam" id="PF00568">
    <property type="entry name" value="WH1"/>
    <property type="match status" value="1"/>
</dbReference>
<dbReference type="OrthoDB" id="31170at2759"/>
<dbReference type="Proteomes" id="UP000759131">
    <property type="component" value="Unassembled WGS sequence"/>
</dbReference>
<dbReference type="SMART" id="SM00461">
    <property type="entry name" value="WH1"/>
    <property type="match status" value="1"/>
</dbReference>
<comment type="similarity">
    <text evidence="3">Belongs to the Ena/VASP family.</text>
</comment>
<proteinExistence type="inferred from homology"/>
<feature type="compositionally biased region" description="Basic and acidic residues" evidence="10">
    <location>
        <begin position="408"/>
        <end position="418"/>
    </location>
</feature>
<evidence type="ECO:0000256" key="7">
    <source>
        <dbReference type="ARBA" id="ARBA00023203"/>
    </source>
</evidence>
<dbReference type="InterPro" id="IPR014885">
    <property type="entry name" value="VASP_tetra"/>
</dbReference>
<dbReference type="CDD" id="cd01207">
    <property type="entry name" value="EVH1_Ena_VASP-like"/>
    <property type="match status" value="1"/>
</dbReference>
<dbReference type="PROSITE" id="PS50229">
    <property type="entry name" value="WH1"/>
    <property type="match status" value="1"/>
</dbReference>
<dbReference type="Pfam" id="PF08776">
    <property type="entry name" value="VASP_tetra"/>
    <property type="match status" value="1"/>
</dbReference>
<evidence type="ECO:0000256" key="10">
    <source>
        <dbReference type="SAM" id="MobiDB-lite"/>
    </source>
</evidence>
<feature type="region of interest" description="Disordered" evidence="10">
    <location>
        <begin position="193"/>
        <end position="332"/>
    </location>
</feature>
<feature type="region of interest" description="Disordered" evidence="10">
    <location>
        <begin position="344"/>
        <end position="455"/>
    </location>
</feature>
<feature type="compositionally biased region" description="Low complexity" evidence="10">
    <location>
        <begin position="239"/>
        <end position="253"/>
    </location>
</feature>
<evidence type="ECO:0000256" key="4">
    <source>
        <dbReference type="ARBA" id="ARBA00022490"/>
    </source>
</evidence>
<evidence type="ECO:0000256" key="6">
    <source>
        <dbReference type="ARBA" id="ARBA00023036"/>
    </source>
</evidence>
<keyword evidence="8" id="KW-0206">Cytoskeleton</keyword>
<dbReference type="SUPFAM" id="SSF118370">
    <property type="entry name" value="Vasodilator-stimulated phosphoprotein, VASP, tetramerisation domain"/>
    <property type="match status" value="1"/>
</dbReference>
<dbReference type="PANTHER" id="PTHR11202:SF22">
    <property type="entry name" value="PROTEIN ENABLED"/>
    <property type="match status" value="1"/>
</dbReference>
<dbReference type="GO" id="GO:0017124">
    <property type="term" value="F:SH3 domain binding"/>
    <property type="evidence" value="ECO:0007669"/>
    <property type="project" value="UniProtKB-KW"/>
</dbReference>
<comment type="subcellular location">
    <subcellularLocation>
        <location evidence="2">Cell projection</location>
        <location evidence="2">Lamellipodium</location>
    </subcellularLocation>
    <subcellularLocation>
        <location evidence="1">Cytoplasm</location>
        <location evidence="1">Cytoskeleton</location>
    </subcellularLocation>
</comment>
<dbReference type="Gene3D" id="2.30.29.30">
    <property type="entry name" value="Pleckstrin-homology domain (PH domain)/Phosphotyrosine-binding domain (PTB)"/>
    <property type="match status" value="1"/>
</dbReference>
<evidence type="ECO:0000256" key="1">
    <source>
        <dbReference type="ARBA" id="ARBA00004245"/>
    </source>
</evidence>
<feature type="compositionally biased region" description="Polar residues" evidence="10">
    <location>
        <begin position="420"/>
        <end position="443"/>
    </location>
</feature>
<protein>
    <recommendedName>
        <fullName evidence="11">WH1 domain-containing protein</fullName>
    </recommendedName>
</protein>
<dbReference type="Gene3D" id="1.20.5.1160">
    <property type="entry name" value="Vasodilator-stimulated phosphoprotein"/>
    <property type="match status" value="1"/>
</dbReference>
<evidence type="ECO:0000256" key="9">
    <source>
        <dbReference type="ARBA" id="ARBA00023273"/>
    </source>
</evidence>
<dbReference type="EMBL" id="OC866460">
    <property type="protein sequence ID" value="CAD7632972.1"/>
    <property type="molecule type" value="Genomic_DNA"/>
</dbReference>
<keyword evidence="7" id="KW-0009">Actin-binding</keyword>
<sequence>MSCETSISSARASVMLYDDNSKKWLPSGSSSGLSRVHIYQHIQNNTFRVVGRKLQDHEVVINCAILKGLKYNQATPTFHQWRDNRQVYGLNFSSKEEADAFALTMIKVLDVLNQNITNNIITSKMPTNPTQQPLYGHIGAPEDYGIGGGGGGQQWNQNQVNDINEWKQQQMIQEMNHMNHVTNHNHIMSPPIQQQMSQSMQPQIQSSVPSVPQSIPQQPTYGTHNTHHRNPSSTNNPVMTQQIQQQTQQMPQMSPQPPLQTTGAPPPPPPPPPPPGPLTGPLTGPPGPPPAPQMPPMNAPMNAPMNRAPPPPMNANNSNTNTMNGSTPQSGSVNLATALASAKLKRTSSSAAREEVIGSAGDASARTPAPNNLMDEMAKTLARRRAQAEGTQNTSCDQYDGSTPASDHSSRKHWDGKHATNGSNSPSKDSSNDTIQRQRTGSLDSDPKLNGIEGLDVERFKNEIMGEIRKEFNKMKLEIIDAIRMELNRR</sequence>
<dbReference type="GO" id="GO:0030054">
    <property type="term" value="C:cell junction"/>
    <property type="evidence" value="ECO:0007669"/>
    <property type="project" value="UniProtKB-ARBA"/>
</dbReference>
<evidence type="ECO:0000259" key="11">
    <source>
        <dbReference type="PROSITE" id="PS50229"/>
    </source>
</evidence>
<name>A0A7R9L0V8_9ACAR</name>
<feature type="domain" description="WH1" evidence="11">
    <location>
        <begin position="1"/>
        <end position="112"/>
    </location>
</feature>
<feature type="compositionally biased region" description="Low complexity" evidence="10">
    <location>
        <begin position="314"/>
        <end position="328"/>
    </location>
</feature>
<feature type="compositionally biased region" description="Polar residues" evidence="10">
    <location>
        <begin position="389"/>
        <end position="407"/>
    </location>
</feature>